<dbReference type="GO" id="GO:0005829">
    <property type="term" value="C:cytosol"/>
    <property type="evidence" value="ECO:0007669"/>
    <property type="project" value="UniProtKB-SubCell"/>
</dbReference>
<dbReference type="InterPro" id="IPR056764">
    <property type="entry name" value="LbH_EIF2B3/5"/>
</dbReference>
<dbReference type="EMBL" id="JABWAB010000001">
    <property type="protein sequence ID" value="KAF6059465.1"/>
    <property type="molecule type" value="Genomic_DNA"/>
</dbReference>
<dbReference type="OrthoDB" id="424572at2759"/>
<evidence type="ECO:0000313" key="9">
    <source>
        <dbReference type="EMBL" id="KAF6059465.1"/>
    </source>
</evidence>
<evidence type="ECO:0000256" key="5">
    <source>
        <dbReference type="ARBA" id="ARBA00044144"/>
    </source>
</evidence>
<comment type="caution">
    <text evidence="9">The sequence shown here is derived from an EMBL/GenBank/DDBJ whole genome shotgun (WGS) entry which is preliminary data.</text>
</comment>
<dbReference type="InterPro" id="IPR035543">
    <property type="entry name" value="eIF-2B_epsilon_N"/>
</dbReference>
<reference evidence="9" key="1">
    <citation type="submission" date="2020-03" db="EMBL/GenBank/DDBJ databases">
        <title>FDA dAtabase for Regulatory Grade micrObial Sequences (FDA-ARGOS): Supporting development and validation of Infectious Disease Dx tests.</title>
        <authorList>
            <person name="Campos J."/>
            <person name="Goldberg B."/>
            <person name="Tallon L."/>
            <person name="Sadzewicz L."/>
            <person name="Vavikolanu K."/>
            <person name="Mehta A."/>
            <person name="Aluvathingal J."/>
            <person name="Nadendla S."/>
            <person name="Nandy P."/>
            <person name="Geyer C."/>
            <person name="Yan Y."/>
            <person name="Sichtig H."/>
        </authorList>
    </citation>
    <scope>NUCLEOTIDE SEQUENCE [LARGE SCALE GENOMIC DNA]</scope>
    <source>
        <strain evidence="9">FDAARGOS_652</strain>
    </source>
</reference>
<comment type="subunit">
    <text evidence="7">Component of the translation initiation factor 2B (eIF2B) complex which is a heterodecamer of two sets of five different subunits: alpha, beta, gamma, delta and epsilon. Subunits alpha, beta and delta comprise a regulatory subcomplex and subunits epsilon and gamma comprise a catalytic subcomplex. Within the complex, the hexameric regulatory complex resides at the center, with the two heterodimeric catalytic subcomplexes bound on opposite sides.</text>
</comment>
<feature type="domain" description="W2" evidence="8">
    <location>
        <begin position="454"/>
        <end position="622"/>
    </location>
</feature>
<evidence type="ECO:0000259" key="8">
    <source>
        <dbReference type="PROSITE" id="PS51363"/>
    </source>
</evidence>
<dbReference type="Gene3D" id="2.160.10.10">
    <property type="entry name" value="Hexapeptide repeat proteins"/>
    <property type="match status" value="1"/>
</dbReference>
<evidence type="ECO:0000256" key="7">
    <source>
        <dbReference type="ARBA" id="ARBA00046432"/>
    </source>
</evidence>
<evidence type="ECO:0000256" key="6">
    <source>
        <dbReference type="ARBA" id="ARBA00044345"/>
    </source>
</evidence>
<gene>
    <name evidence="9" type="ORF">FOB60_001047</name>
</gene>
<keyword evidence="3" id="KW-0963">Cytoplasm</keyword>
<organism evidence="9 10">
    <name type="scientific">Candida parapsilosis</name>
    <name type="common">Yeast</name>
    <dbReference type="NCBI Taxonomy" id="5480"/>
    <lineage>
        <taxon>Eukaryota</taxon>
        <taxon>Fungi</taxon>
        <taxon>Dikarya</taxon>
        <taxon>Ascomycota</taxon>
        <taxon>Saccharomycotina</taxon>
        <taxon>Pichiomycetes</taxon>
        <taxon>Debaryomycetaceae</taxon>
        <taxon>Candida/Lodderomyces clade</taxon>
        <taxon>Candida</taxon>
    </lineage>
</organism>
<dbReference type="InterPro" id="IPR051956">
    <property type="entry name" value="eIF2B_epsilon"/>
</dbReference>
<dbReference type="PROSITE" id="PS51363">
    <property type="entry name" value="W2"/>
    <property type="match status" value="1"/>
</dbReference>
<dbReference type="InterPro" id="IPR029044">
    <property type="entry name" value="Nucleotide-diphossugar_trans"/>
</dbReference>
<dbReference type="Gene3D" id="1.25.40.180">
    <property type="match status" value="1"/>
</dbReference>
<proteinExistence type="inferred from homology"/>
<dbReference type="FunFam" id="1.25.40.180:FF:000022">
    <property type="entry name" value="Translation initiation factor eIF-2B epsilon subunit"/>
    <property type="match status" value="1"/>
</dbReference>
<dbReference type="InterPro" id="IPR044123">
    <property type="entry name" value="W2_eIF2B_epsilon"/>
</dbReference>
<dbReference type="InterPro" id="IPR016024">
    <property type="entry name" value="ARM-type_fold"/>
</dbReference>
<evidence type="ECO:0000256" key="3">
    <source>
        <dbReference type="ARBA" id="ARBA00022490"/>
    </source>
</evidence>
<dbReference type="CDD" id="cd11558">
    <property type="entry name" value="W2_eIF2B_epsilon"/>
    <property type="match status" value="1"/>
</dbReference>
<dbReference type="GO" id="GO:0005851">
    <property type="term" value="C:eukaryotic translation initiation factor 2B complex"/>
    <property type="evidence" value="ECO:0007669"/>
    <property type="project" value="EnsemblFungi"/>
</dbReference>
<dbReference type="PANTHER" id="PTHR45887:SF1">
    <property type="entry name" value="TRANSLATION INITIATION FACTOR EIF-2B SUBUNIT EPSILON"/>
    <property type="match status" value="1"/>
</dbReference>
<dbReference type="Pfam" id="PF02020">
    <property type="entry name" value="W2"/>
    <property type="match status" value="1"/>
</dbReference>
<dbReference type="SMART" id="SM00515">
    <property type="entry name" value="eIF5C"/>
    <property type="match status" value="1"/>
</dbReference>
<comment type="subcellular location">
    <subcellularLocation>
        <location evidence="1">Cytoplasm</location>
        <location evidence="1">Cytosol</location>
    </subcellularLocation>
</comment>
<comment type="similarity">
    <text evidence="2">Belongs to the eIF-2B gamma/epsilon subunits family.</text>
</comment>
<keyword evidence="4" id="KW-0396">Initiation factor</keyword>
<keyword evidence="4" id="KW-0648">Protein biosynthesis</keyword>
<dbReference type="AlphaFoldDB" id="A0A8X7NRK6"/>
<evidence type="ECO:0000256" key="2">
    <source>
        <dbReference type="ARBA" id="ARBA00007878"/>
    </source>
</evidence>
<evidence type="ECO:0000256" key="1">
    <source>
        <dbReference type="ARBA" id="ARBA00004514"/>
    </source>
</evidence>
<dbReference type="InterPro" id="IPR003307">
    <property type="entry name" value="W2_domain"/>
</dbReference>
<dbReference type="SUPFAM" id="SSF48371">
    <property type="entry name" value="ARM repeat"/>
    <property type="match status" value="1"/>
</dbReference>
<dbReference type="Pfam" id="PF00483">
    <property type="entry name" value="NTP_transferase"/>
    <property type="match status" value="1"/>
</dbReference>
<dbReference type="Pfam" id="PF25084">
    <property type="entry name" value="LbH_EIF2B"/>
    <property type="match status" value="1"/>
</dbReference>
<sequence>MAPKVKKTTQQEDKLQAVVLTDSFETRFSPLTTTKPRCLLPLVNVPLIEYTMEFLANAHISEIFLVCSSHADQIQEYIEKSKWNATVIMSLESRSVGDAMRDIDNRGLITGDFLLVTGDIVSNIDFKKVYNFHKNKKAQDKDYMMTMILTQASPLHRTRSHIDPAAFVLDNRNDKCIYYQDLSKSSIDIDPELIEDVDEFVIHNDLIDCHVDICSPHVPQIFQENFDYQYLRSDFLRGVLTSDLLKKTVYTYINQDYSARVESWGTYDAVSKDILARWCYPVVPDVNLTDTSYTFEFSNIYKEEKVLLAQSCKIGTSVAIGRNSKVGDGTSIKKSVIGRNCVIGKNVSVLNSYIWDDSVIEDGAVIESSIVASSGHVKESARVSNSVVGFNVTIDSGADITNSKVSKDDGIEIEGMLSRLKLLNHSDESIASVTRKKKRTHSRTRRFSSNSMMSEPEEDFSVEGVATVCRAIENNHDIDTALLELNTLRMSMNVNYHDVRSVTTEAILKKVVDFVSTDTLKPQEAATKLFSHWGKMYRRQTFTAEEEVDLLDTLEEQITDLDPEYRQVVLFCVLKTLYDLEIVEEDNILKWWNKGDEGSQVRGLASKFINWLEEAEEDSEAEDEE</sequence>
<dbReference type="GO" id="GO:0031369">
    <property type="term" value="F:translation initiation factor binding"/>
    <property type="evidence" value="ECO:0007669"/>
    <property type="project" value="InterPro"/>
</dbReference>
<dbReference type="PANTHER" id="PTHR45887">
    <property type="entry name" value="TRANSLATION INITIATION FACTOR EIF-2B SUBUNIT EPSILON"/>
    <property type="match status" value="1"/>
</dbReference>
<dbReference type="GO" id="GO:0002183">
    <property type="term" value="P:cytoplasmic translational initiation"/>
    <property type="evidence" value="ECO:0007669"/>
    <property type="project" value="EnsemblFungi"/>
</dbReference>
<name>A0A8X7NRK6_CANPA</name>
<dbReference type="Gene3D" id="3.90.550.10">
    <property type="entry name" value="Spore Coat Polysaccharide Biosynthesis Protein SpsA, Chain A"/>
    <property type="match status" value="1"/>
</dbReference>
<dbReference type="CDD" id="cd04197">
    <property type="entry name" value="eIF-2B_epsilon_N"/>
    <property type="match status" value="1"/>
</dbReference>
<dbReference type="Proteomes" id="UP000590412">
    <property type="component" value="Unassembled WGS sequence"/>
</dbReference>
<evidence type="ECO:0000256" key="4">
    <source>
        <dbReference type="ARBA" id="ARBA00022540"/>
    </source>
</evidence>
<accession>A0A8X7NRK6</accession>
<dbReference type="GO" id="GO:0005085">
    <property type="term" value="F:guanyl-nucleotide exchange factor activity"/>
    <property type="evidence" value="ECO:0007669"/>
    <property type="project" value="EnsemblFungi"/>
</dbReference>
<protein>
    <recommendedName>
        <fullName evidence="5">Translation initiation factor eIF2B subunit epsilon</fullName>
    </recommendedName>
    <alternativeName>
        <fullName evidence="6">eIF2B GDP-GTP exchange factor subunit epsilon</fullName>
    </alternativeName>
</protein>
<evidence type="ECO:0000313" key="10">
    <source>
        <dbReference type="Proteomes" id="UP000590412"/>
    </source>
</evidence>
<dbReference type="GO" id="GO:0003743">
    <property type="term" value="F:translation initiation factor activity"/>
    <property type="evidence" value="ECO:0007669"/>
    <property type="project" value="EnsemblFungi"/>
</dbReference>
<dbReference type="InterPro" id="IPR005835">
    <property type="entry name" value="NTP_transferase_dom"/>
</dbReference>
<dbReference type="FunFam" id="3.90.550.10:FF:000066">
    <property type="entry name" value="Translation initiation factor eIF-2B subunit epsilon"/>
    <property type="match status" value="1"/>
</dbReference>
<dbReference type="SUPFAM" id="SSF53448">
    <property type="entry name" value="Nucleotide-diphospho-sugar transferases"/>
    <property type="match status" value="1"/>
</dbReference>